<gene>
    <name evidence="20" type="ORF">COS18_01340</name>
</gene>
<comment type="catalytic activity">
    <reaction evidence="16">
        <text>[GlcNAc-(1-&gt;4)-Mur2Ac(oyl-L-Ala-gamma-D-Glu-L-Lys-D-Ala-D-Ala)](n)-di-trans,octa-cis-undecaprenyl diphosphate + beta-D-GlcNAc-(1-&gt;4)-Mur2Ac(oyl-L-Ala-gamma-D-Glu-L-Lys-D-Ala-D-Ala)-di-trans,octa-cis-undecaprenyl diphosphate = [GlcNAc-(1-&gt;4)-Mur2Ac(oyl-L-Ala-gamma-D-Glu-L-Lys-D-Ala-D-Ala)](n+1)-di-trans,octa-cis-undecaprenyl diphosphate + di-trans,octa-cis-undecaprenyl diphosphate + H(+)</text>
        <dbReference type="Rhea" id="RHEA:23708"/>
        <dbReference type="Rhea" id="RHEA-COMP:9602"/>
        <dbReference type="Rhea" id="RHEA-COMP:9603"/>
        <dbReference type="ChEBI" id="CHEBI:15378"/>
        <dbReference type="ChEBI" id="CHEBI:58405"/>
        <dbReference type="ChEBI" id="CHEBI:60033"/>
        <dbReference type="ChEBI" id="CHEBI:78435"/>
        <dbReference type="EC" id="2.4.99.28"/>
    </reaction>
</comment>
<comment type="subcellular location">
    <subcellularLocation>
        <location evidence="1">Cell membrane</location>
    </subcellularLocation>
</comment>
<organism evidence="20 21">
    <name type="scientific">Candidatus Falkowbacteria bacterium CG02_land_8_20_14_3_00_36_14</name>
    <dbReference type="NCBI Taxonomy" id="1974560"/>
    <lineage>
        <taxon>Bacteria</taxon>
        <taxon>Candidatus Falkowiibacteriota</taxon>
    </lineage>
</organism>
<keyword evidence="9" id="KW-0378">Hydrolase</keyword>
<evidence type="ECO:0000313" key="20">
    <source>
        <dbReference type="EMBL" id="PIV51951.1"/>
    </source>
</evidence>
<dbReference type="AlphaFoldDB" id="A0A2M7DQB9"/>
<dbReference type="SUPFAM" id="SSF56601">
    <property type="entry name" value="beta-lactamase/transpeptidase-like"/>
    <property type="match status" value="1"/>
</dbReference>
<evidence type="ECO:0000256" key="2">
    <source>
        <dbReference type="ARBA" id="ARBA00007090"/>
    </source>
</evidence>
<dbReference type="EMBL" id="PETS01000024">
    <property type="protein sequence ID" value="PIV51951.1"/>
    <property type="molecule type" value="Genomic_DNA"/>
</dbReference>
<dbReference type="InterPro" id="IPR023346">
    <property type="entry name" value="Lysozyme-like_dom_sf"/>
</dbReference>
<evidence type="ECO:0000256" key="9">
    <source>
        <dbReference type="ARBA" id="ARBA00022801"/>
    </source>
</evidence>
<feature type="transmembrane region" description="Helical" evidence="17">
    <location>
        <begin position="59"/>
        <end position="81"/>
    </location>
</feature>
<dbReference type="InterPro" id="IPR050396">
    <property type="entry name" value="Glycosyltr_51/Transpeptidase"/>
</dbReference>
<evidence type="ECO:0000256" key="1">
    <source>
        <dbReference type="ARBA" id="ARBA00004236"/>
    </source>
</evidence>
<evidence type="ECO:0000256" key="5">
    <source>
        <dbReference type="ARBA" id="ARBA00022645"/>
    </source>
</evidence>
<evidence type="ECO:0000256" key="6">
    <source>
        <dbReference type="ARBA" id="ARBA00022670"/>
    </source>
</evidence>
<dbReference type="InterPro" id="IPR001460">
    <property type="entry name" value="PCN-bd_Tpept"/>
</dbReference>
<dbReference type="GO" id="GO:0030288">
    <property type="term" value="C:outer membrane-bounded periplasmic space"/>
    <property type="evidence" value="ECO:0007669"/>
    <property type="project" value="TreeGrafter"/>
</dbReference>
<dbReference type="Gene3D" id="3.40.710.10">
    <property type="entry name" value="DD-peptidase/beta-lactamase superfamily"/>
    <property type="match status" value="1"/>
</dbReference>
<dbReference type="NCBIfam" id="TIGR02074">
    <property type="entry name" value="PBP_1a_fam"/>
    <property type="match status" value="1"/>
</dbReference>
<evidence type="ECO:0000256" key="7">
    <source>
        <dbReference type="ARBA" id="ARBA00022676"/>
    </source>
</evidence>
<evidence type="ECO:0000256" key="10">
    <source>
        <dbReference type="ARBA" id="ARBA00022960"/>
    </source>
</evidence>
<reference evidence="21" key="1">
    <citation type="submission" date="2017-09" db="EMBL/GenBank/DDBJ databases">
        <title>Depth-based differentiation of microbial function through sediment-hosted aquifers and enrichment of novel symbionts in the deep terrestrial subsurface.</title>
        <authorList>
            <person name="Probst A.J."/>
            <person name="Ladd B."/>
            <person name="Jarett J.K."/>
            <person name="Geller-Mcgrath D.E."/>
            <person name="Sieber C.M.K."/>
            <person name="Emerson J.B."/>
            <person name="Anantharaman K."/>
            <person name="Thomas B.C."/>
            <person name="Malmstrom R."/>
            <person name="Stieglmeier M."/>
            <person name="Klingl A."/>
            <person name="Woyke T."/>
            <person name="Ryan C.M."/>
            <person name="Banfield J.F."/>
        </authorList>
    </citation>
    <scope>NUCLEOTIDE SEQUENCE [LARGE SCALE GENOMIC DNA]</scope>
</reference>
<comment type="caution">
    <text evidence="20">The sequence shown here is derived from an EMBL/GenBank/DDBJ whole genome shotgun (WGS) entry which is preliminary data.</text>
</comment>
<evidence type="ECO:0000256" key="14">
    <source>
        <dbReference type="ARBA" id="ARBA00023316"/>
    </source>
</evidence>
<dbReference type="GO" id="GO:0071555">
    <property type="term" value="P:cell wall organization"/>
    <property type="evidence" value="ECO:0007669"/>
    <property type="project" value="UniProtKB-KW"/>
</dbReference>
<keyword evidence="14" id="KW-0961">Cell wall biogenesis/degradation</keyword>
<dbReference type="GO" id="GO:0008360">
    <property type="term" value="P:regulation of cell shape"/>
    <property type="evidence" value="ECO:0007669"/>
    <property type="project" value="UniProtKB-KW"/>
</dbReference>
<dbReference type="Pfam" id="PF00912">
    <property type="entry name" value="Transgly"/>
    <property type="match status" value="1"/>
</dbReference>
<keyword evidence="8" id="KW-0808">Transferase</keyword>
<feature type="domain" description="Penicillin-binding protein transpeptidase" evidence="18">
    <location>
        <begin position="374"/>
        <end position="654"/>
    </location>
</feature>
<sequence length="981" mass="110551">MPIPQLSQKIKSRRWQQKKVSHFPLLKKYRGFHRKKINYPPSKNKYGYKKPSFNIAKKLTGLFLFLILLLFFAGIIVVAGVSRSLPDPNHLMDRQIAQSTTIYDRAGQTILYEIHGDEKRTLVNLNEIPPYLKQATIAVEDKDFYKHGGFSLWAIFRTAVTNIIFNKKAGASTLTQQFIKNSILTNEKTYIRKIKELILAYRLEKKFTKDEILQLYFNEIPYGSTSYGVEAASQRYFGKKVSDINLAESAILAALPQAPSRYSPYGSNKDQLIARQHFILDLMVAQKYIDKAAAEEAKNFALKFKEPTENILAPHFVMYVKEMLSDKYGEKMVEQGGLKIYTTLDLYKQKIAEEVIKEKAEKNKEQYNANNAALVSIDPKNGQILAMVGSRDFFDENIDGQVNVANRPRQPGSSMKPLVYATAFIKGYTPDTILYDVVTNFSNNPAEPYEPHNYDSQEHGPVTMKKALAGSLNIPAVKTIYLAGIDNVLDLAQNLGYTTLSDRNRFGLSLVLGGGEVKLIEHTNAFSAFAREGEIHLLESILKIEDKDGKVIEEYKDKDGKKVFTANIARLINNILSDNEARSYIFGAKNWLTLNSRPVAAKTGTTNDYHDAWTIGYTPSIVTGVWVGNSDNKEMRRGADGSVVAAPIWHDYMQKVLGDTPIENFKSPEIIKTGKGVLDGNIEGKTIIKIDKASDLLATELTPPSFIEEKTFYEAHSILYYIDKDNPRGDALKDPALDPQFNLWESRVLGWAEKEGFASSTPPIEYDNVHKEENKPKFFILEPANNQIILEPLLATKIEATAPRGINRAEYYINDNLIFTNYSYPFNLEKEINFLNNGFHGLTVKVCDDVDNCSSEKVEFNLILDEEQKIKKGDININLIEPANGLAVNNIDFPLILKTNINNPILTAKVIFYYQQDNEDPQAIATAFPEQKNEVAASWPNIPPSNIYAVYAEAFGWDGSTIKSDKITISITNTNTEVPKN</sequence>
<evidence type="ECO:0000256" key="3">
    <source>
        <dbReference type="ARBA" id="ARBA00007739"/>
    </source>
</evidence>
<evidence type="ECO:0000256" key="15">
    <source>
        <dbReference type="ARBA" id="ARBA00034000"/>
    </source>
</evidence>
<keyword evidence="10" id="KW-0133">Cell shape</keyword>
<evidence type="ECO:0000256" key="4">
    <source>
        <dbReference type="ARBA" id="ARBA00022475"/>
    </source>
</evidence>
<keyword evidence="6" id="KW-0645">Protease</keyword>
<dbReference type="GO" id="GO:0009002">
    <property type="term" value="F:serine-type D-Ala-D-Ala carboxypeptidase activity"/>
    <property type="evidence" value="ECO:0007669"/>
    <property type="project" value="UniProtKB-EC"/>
</dbReference>
<comment type="catalytic activity">
    <reaction evidence="15">
        <text>Preferential cleavage: (Ac)2-L-Lys-D-Ala-|-D-Ala. Also transpeptidation of peptidyl-alanyl moieties that are N-acyl substituents of D-alanine.</text>
        <dbReference type="EC" id="3.4.16.4"/>
    </reaction>
</comment>
<dbReference type="Proteomes" id="UP000228896">
    <property type="component" value="Unassembled WGS sequence"/>
</dbReference>
<dbReference type="InterPro" id="IPR036950">
    <property type="entry name" value="PBP_transglycosylase"/>
</dbReference>
<dbReference type="Gene3D" id="1.10.3810.10">
    <property type="entry name" value="Biosynthetic peptidoglycan transglycosylase-like"/>
    <property type="match status" value="1"/>
</dbReference>
<comment type="similarity">
    <text evidence="3">In the N-terminal section; belongs to the glycosyltransferase 51 family.</text>
</comment>
<evidence type="ECO:0000256" key="13">
    <source>
        <dbReference type="ARBA" id="ARBA00023268"/>
    </source>
</evidence>
<proteinExistence type="inferred from homology"/>
<evidence type="ECO:0000256" key="8">
    <source>
        <dbReference type="ARBA" id="ARBA00022679"/>
    </source>
</evidence>
<evidence type="ECO:0000259" key="18">
    <source>
        <dbReference type="Pfam" id="PF00905"/>
    </source>
</evidence>
<dbReference type="Pfam" id="PF00905">
    <property type="entry name" value="Transpeptidase"/>
    <property type="match status" value="1"/>
</dbReference>
<dbReference type="PANTHER" id="PTHR32282:SF11">
    <property type="entry name" value="PENICILLIN-BINDING PROTEIN 1B"/>
    <property type="match status" value="1"/>
</dbReference>
<keyword evidence="13" id="KW-0511">Multifunctional enzyme</keyword>
<keyword evidence="17" id="KW-0812">Transmembrane</keyword>
<dbReference type="SUPFAM" id="SSF53955">
    <property type="entry name" value="Lysozyme-like"/>
    <property type="match status" value="1"/>
</dbReference>
<dbReference type="Gene3D" id="2.60.40.10">
    <property type="entry name" value="Immunoglobulins"/>
    <property type="match status" value="1"/>
</dbReference>
<dbReference type="GO" id="GO:0005886">
    <property type="term" value="C:plasma membrane"/>
    <property type="evidence" value="ECO:0007669"/>
    <property type="project" value="UniProtKB-SubCell"/>
</dbReference>
<dbReference type="InterPro" id="IPR013783">
    <property type="entry name" value="Ig-like_fold"/>
</dbReference>
<evidence type="ECO:0000256" key="17">
    <source>
        <dbReference type="SAM" id="Phobius"/>
    </source>
</evidence>
<comment type="similarity">
    <text evidence="2">In the C-terminal section; belongs to the transpeptidase family.</text>
</comment>
<keyword evidence="4" id="KW-1003">Cell membrane</keyword>
<dbReference type="InterPro" id="IPR001264">
    <property type="entry name" value="Glyco_trans_51"/>
</dbReference>
<keyword evidence="5" id="KW-0121">Carboxypeptidase</keyword>
<evidence type="ECO:0000256" key="16">
    <source>
        <dbReference type="ARBA" id="ARBA00049902"/>
    </source>
</evidence>
<accession>A0A2M7DQB9</accession>
<keyword evidence="7" id="KW-0328">Glycosyltransferase</keyword>
<evidence type="ECO:0000256" key="11">
    <source>
        <dbReference type="ARBA" id="ARBA00022984"/>
    </source>
</evidence>
<dbReference type="GO" id="GO:0006508">
    <property type="term" value="P:proteolysis"/>
    <property type="evidence" value="ECO:0007669"/>
    <property type="project" value="UniProtKB-KW"/>
</dbReference>
<dbReference type="FunFam" id="1.10.3810.10:FF:000001">
    <property type="entry name" value="Penicillin-binding protein 1A"/>
    <property type="match status" value="1"/>
</dbReference>
<feature type="domain" description="Glycosyl transferase family 51" evidence="19">
    <location>
        <begin position="110"/>
        <end position="283"/>
    </location>
</feature>
<dbReference type="PANTHER" id="PTHR32282">
    <property type="entry name" value="BINDING PROTEIN TRANSPEPTIDASE, PUTATIVE-RELATED"/>
    <property type="match status" value="1"/>
</dbReference>
<protein>
    <submittedName>
        <fullName evidence="20">Uncharacterized protein</fullName>
    </submittedName>
</protein>
<dbReference type="GO" id="GO:0008658">
    <property type="term" value="F:penicillin binding"/>
    <property type="evidence" value="ECO:0007669"/>
    <property type="project" value="InterPro"/>
</dbReference>
<dbReference type="GO" id="GO:0008955">
    <property type="term" value="F:peptidoglycan glycosyltransferase activity"/>
    <property type="evidence" value="ECO:0007669"/>
    <property type="project" value="UniProtKB-EC"/>
</dbReference>
<name>A0A2M7DQB9_9BACT</name>
<keyword evidence="11" id="KW-0573">Peptidoglycan synthesis</keyword>
<evidence type="ECO:0000313" key="21">
    <source>
        <dbReference type="Proteomes" id="UP000228896"/>
    </source>
</evidence>
<keyword evidence="12 17" id="KW-0472">Membrane</keyword>
<keyword evidence="17" id="KW-1133">Transmembrane helix</keyword>
<dbReference type="GO" id="GO:0009252">
    <property type="term" value="P:peptidoglycan biosynthetic process"/>
    <property type="evidence" value="ECO:0007669"/>
    <property type="project" value="UniProtKB-KW"/>
</dbReference>
<dbReference type="InterPro" id="IPR012338">
    <property type="entry name" value="Beta-lactam/transpept-like"/>
</dbReference>
<evidence type="ECO:0000256" key="12">
    <source>
        <dbReference type="ARBA" id="ARBA00023136"/>
    </source>
</evidence>
<evidence type="ECO:0000259" key="19">
    <source>
        <dbReference type="Pfam" id="PF00912"/>
    </source>
</evidence>